<accession>A0ACB8QVG5</accession>
<comment type="caution">
    <text evidence="1">The sequence shown here is derived from an EMBL/GenBank/DDBJ whole genome shotgun (WGS) entry which is preliminary data.</text>
</comment>
<dbReference type="Proteomes" id="UP000814128">
    <property type="component" value="Unassembled WGS sequence"/>
</dbReference>
<name>A0ACB8QVG5_9AGAM</name>
<reference evidence="1" key="2">
    <citation type="journal article" date="2022" name="New Phytol.">
        <title>Evolutionary transition to the ectomycorrhizal habit in the genomes of a hyperdiverse lineage of mushroom-forming fungi.</title>
        <authorList>
            <person name="Looney B."/>
            <person name="Miyauchi S."/>
            <person name="Morin E."/>
            <person name="Drula E."/>
            <person name="Courty P.E."/>
            <person name="Kohler A."/>
            <person name="Kuo A."/>
            <person name="LaButti K."/>
            <person name="Pangilinan J."/>
            <person name="Lipzen A."/>
            <person name="Riley R."/>
            <person name="Andreopoulos W."/>
            <person name="He G."/>
            <person name="Johnson J."/>
            <person name="Nolan M."/>
            <person name="Tritt A."/>
            <person name="Barry K.W."/>
            <person name="Grigoriev I.V."/>
            <person name="Nagy L.G."/>
            <person name="Hibbett D."/>
            <person name="Henrissat B."/>
            <person name="Matheny P.B."/>
            <person name="Labbe J."/>
            <person name="Martin F.M."/>
        </authorList>
    </citation>
    <scope>NUCLEOTIDE SEQUENCE</scope>
    <source>
        <strain evidence="1">EC-137</strain>
    </source>
</reference>
<gene>
    <name evidence="1" type="ORF">K488DRAFT_82854</name>
</gene>
<organism evidence="1 2">
    <name type="scientific">Vararia minispora EC-137</name>
    <dbReference type="NCBI Taxonomy" id="1314806"/>
    <lineage>
        <taxon>Eukaryota</taxon>
        <taxon>Fungi</taxon>
        <taxon>Dikarya</taxon>
        <taxon>Basidiomycota</taxon>
        <taxon>Agaricomycotina</taxon>
        <taxon>Agaricomycetes</taxon>
        <taxon>Russulales</taxon>
        <taxon>Lachnocladiaceae</taxon>
        <taxon>Vararia</taxon>
    </lineage>
</organism>
<keyword evidence="2" id="KW-1185">Reference proteome</keyword>
<evidence type="ECO:0000313" key="1">
    <source>
        <dbReference type="EMBL" id="KAI0035667.1"/>
    </source>
</evidence>
<dbReference type="EMBL" id="MU273481">
    <property type="protein sequence ID" value="KAI0035667.1"/>
    <property type="molecule type" value="Genomic_DNA"/>
</dbReference>
<reference evidence="1" key="1">
    <citation type="submission" date="2021-02" db="EMBL/GenBank/DDBJ databases">
        <authorList>
            <consortium name="DOE Joint Genome Institute"/>
            <person name="Ahrendt S."/>
            <person name="Looney B.P."/>
            <person name="Miyauchi S."/>
            <person name="Morin E."/>
            <person name="Drula E."/>
            <person name="Courty P.E."/>
            <person name="Chicoki N."/>
            <person name="Fauchery L."/>
            <person name="Kohler A."/>
            <person name="Kuo A."/>
            <person name="Labutti K."/>
            <person name="Pangilinan J."/>
            <person name="Lipzen A."/>
            <person name="Riley R."/>
            <person name="Andreopoulos W."/>
            <person name="He G."/>
            <person name="Johnson J."/>
            <person name="Barry K.W."/>
            <person name="Grigoriev I.V."/>
            <person name="Nagy L."/>
            <person name="Hibbett D."/>
            <person name="Henrissat B."/>
            <person name="Matheny P.B."/>
            <person name="Labbe J."/>
            <person name="Martin F."/>
        </authorList>
    </citation>
    <scope>NUCLEOTIDE SEQUENCE</scope>
    <source>
        <strain evidence="1">EC-137</strain>
    </source>
</reference>
<proteinExistence type="predicted"/>
<sequence length="211" mass="23621">MSKRSKTKPRTSTSSPRLENPDDSLVIADQEQWRLIQESGILKKASDVYKARPSTDPLNGSTSGPSAQDDEVNPLFEEIFQSIVIAMPLSFLLLLLHILVHIQYQQRPDYWYIANRMVTSVPLIGVAVFYVNRHKNKKSIQLALLAISFAAGTRSIWLVNNANWRIVMQQTPPLGAAWVYTIVALDLVPAVVALLGVGAWTYWAGMSIVFR</sequence>
<evidence type="ECO:0000313" key="2">
    <source>
        <dbReference type="Proteomes" id="UP000814128"/>
    </source>
</evidence>
<protein>
    <submittedName>
        <fullName evidence="1">Uncharacterized protein</fullName>
    </submittedName>
</protein>